<organism evidence="2 3">
    <name type="scientific">Nocardioides vastitatis</name>
    <dbReference type="NCBI Taxonomy" id="2568655"/>
    <lineage>
        <taxon>Bacteria</taxon>
        <taxon>Bacillati</taxon>
        <taxon>Actinomycetota</taxon>
        <taxon>Actinomycetes</taxon>
        <taxon>Propionibacteriales</taxon>
        <taxon>Nocardioidaceae</taxon>
        <taxon>Nocardioides</taxon>
    </lineage>
</organism>
<evidence type="ECO:0000313" key="2">
    <source>
        <dbReference type="EMBL" id="MFC5728158.1"/>
    </source>
</evidence>
<dbReference type="InterPro" id="IPR017520">
    <property type="entry name" value="CHP03086"/>
</dbReference>
<name>A0ABW0ZD70_9ACTN</name>
<dbReference type="Proteomes" id="UP001596072">
    <property type="component" value="Unassembled WGS sequence"/>
</dbReference>
<accession>A0ABW0ZD70</accession>
<dbReference type="InterPro" id="IPR034660">
    <property type="entry name" value="DinB/YfiT-like"/>
</dbReference>
<dbReference type="SUPFAM" id="SSF109854">
    <property type="entry name" value="DinB/YfiT-like putative metalloenzymes"/>
    <property type="match status" value="1"/>
</dbReference>
<dbReference type="NCBIfam" id="TIGR03083">
    <property type="entry name" value="maleylpyruvate isomerase family mycothiol-dependent enzyme"/>
    <property type="match status" value="1"/>
</dbReference>
<dbReference type="RefSeq" id="WP_136431192.1">
    <property type="nucleotide sequence ID" value="NZ_JBHSNS010000001.1"/>
</dbReference>
<reference evidence="3" key="1">
    <citation type="journal article" date="2019" name="Int. J. Syst. Evol. Microbiol.">
        <title>The Global Catalogue of Microorganisms (GCM) 10K type strain sequencing project: providing services to taxonomists for standard genome sequencing and annotation.</title>
        <authorList>
            <consortium name="The Broad Institute Genomics Platform"/>
            <consortium name="The Broad Institute Genome Sequencing Center for Infectious Disease"/>
            <person name="Wu L."/>
            <person name="Ma J."/>
        </authorList>
    </citation>
    <scope>NUCLEOTIDE SEQUENCE [LARGE SCALE GENOMIC DNA]</scope>
    <source>
        <strain evidence="3">YIM 94188</strain>
    </source>
</reference>
<dbReference type="Pfam" id="PF11716">
    <property type="entry name" value="MDMPI_N"/>
    <property type="match status" value="1"/>
</dbReference>
<comment type="caution">
    <text evidence="2">The sequence shown here is derived from an EMBL/GenBank/DDBJ whole genome shotgun (WGS) entry which is preliminary data.</text>
</comment>
<dbReference type="InterPro" id="IPR017517">
    <property type="entry name" value="Maleyloyr_isom"/>
</dbReference>
<keyword evidence="3" id="KW-1185">Reference proteome</keyword>
<proteinExistence type="predicted"/>
<sequence length="191" mass="19576">MTTASVHDGAAPGGALVAQAVGYALNALPIGADADLRRSTPCREWDLGTLLCHVADSTSAVAEGLASGHVRLFRPRRLITGGDTVAGIRTGLAELLRLLPAPPTVTIGCCSLDGSELLLVAAIEVAVHAWDISVACGSPRQISAPLAVPLLELCPALVDSSGRAARFDPPLPVPPTTPAGDRLVAFLGRRP</sequence>
<evidence type="ECO:0000313" key="3">
    <source>
        <dbReference type="Proteomes" id="UP001596072"/>
    </source>
</evidence>
<feature type="domain" description="Mycothiol-dependent maleylpyruvate isomerase metal-binding" evidence="1">
    <location>
        <begin position="32"/>
        <end position="132"/>
    </location>
</feature>
<dbReference type="NCBIfam" id="TIGR03086">
    <property type="entry name" value="TIGR03086 family metal-binding protein"/>
    <property type="match status" value="1"/>
</dbReference>
<gene>
    <name evidence="2" type="ORF">ACFPQB_04465</name>
</gene>
<evidence type="ECO:0000259" key="1">
    <source>
        <dbReference type="Pfam" id="PF11716"/>
    </source>
</evidence>
<protein>
    <submittedName>
        <fullName evidence="2">TIGR03086 family metal-binding protein</fullName>
    </submittedName>
</protein>
<dbReference type="EMBL" id="JBHSNS010000001">
    <property type="protein sequence ID" value="MFC5728158.1"/>
    <property type="molecule type" value="Genomic_DNA"/>
</dbReference>
<dbReference type="InterPro" id="IPR024344">
    <property type="entry name" value="MDMPI_metal-binding"/>
</dbReference>